<organism evidence="2 3">
    <name type="scientific">Daedalea quercina L-15889</name>
    <dbReference type="NCBI Taxonomy" id="1314783"/>
    <lineage>
        <taxon>Eukaryota</taxon>
        <taxon>Fungi</taxon>
        <taxon>Dikarya</taxon>
        <taxon>Basidiomycota</taxon>
        <taxon>Agaricomycotina</taxon>
        <taxon>Agaricomycetes</taxon>
        <taxon>Polyporales</taxon>
        <taxon>Fomitopsis</taxon>
    </lineage>
</organism>
<evidence type="ECO:0000256" key="1">
    <source>
        <dbReference type="SAM" id="MobiDB-lite"/>
    </source>
</evidence>
<dbReference type="Proteomes" id="UP000076727">
    <property type="component" value="Unassembled WGS sequence"/>
</dbReference>
<feature type="region of interest" description="Disordered" evidence="1">
    <location>
        <begin position="79"/>
        <end position="101"/>
    </location>
</feature>
<evidence type="ECO:0000313" key="3">
    <source>
        <dbReference type="Proteomes" id="UP000076727"/>
    </source>
</evidence>
<proteinExistence type="predicted"/>
<dbReference type="EMBL" id="KV429067">
    <property type="protein sequence ID" value="KZT68382.1"/>
    <property type="molecule type" value="Genomic_DNA"/>
</dbReference>
<sequence length="101" mass="11352">MVPPARLTLSSSFLFHESPSHGYRTGCIHQTSVQSIYFSMIIMLQSKGQLERSLEYLVVRPLCRGTLLVAATWRHAYSTAKHTDERSDSPPSTALLRDGRC</sequence>
<accession>A0A165PM58</accession>
<dbReference type="AlphaFoldDB" id="A0A165PM58"/>
<name>A0A165PM58_9APHY</name>
<evidence type="ECO:0000313" key="2">
    <source>
        <dbReference type="EMBL" id="KZT68382.1"/>
    </source>
</evidence>
<gene>
    <name evidence="2" type="ORF">DAEQUDRAFT_332807</name>
</gene>
<reference evidence="2 3" key="1">
    <citation type="journal article" date="2016" name="Mol. Biol. Evol.">
        <title>Comparative Genomics of Early-Diverging Mushroom-Forming Fungi Provides Insights into the Origins of Lignocellulose Decay Capabilities.</title>
        <authorList>
            <person name="Nagy L.G."/>
            <person name="Riley R."/>
            <person name="Tritt A."/>
            <person name="Adam C."/>
            <person name="Daum C."/>
            <person name="Floudas D."/>
            <person name="Sun H."/>
            <person name="Yadav J.S."/>
            <person name="Pangilinan J."/>
            <person name="Larsson K.H."/>
            <person name="Matsuura K."/>
            <person name="Barry K."/>
            <person name="Labutti K."/>
            <person name="Kuo R."/>
            <person name="Ohm R.A."/>
            <person name="Bhattacharya S.S."/>
            <person name="Shirouzu T."/>
            <person name="Yoshinaga Y."/>
            <person name="Martin F.M."/>
            <person name="Grigoriev I.V."/>
            <person name="Hibbett D.S."/>
        </authorList>
    </citation>
    <scope>NUCLEOTIDE SEQUENCE [LARGE SCALE GENOMIC DNA]</scope>
    <source>
        <strain evidence="2 3">L-15889</strain>
    </source>
</reference>
<protein>
    <submittedName>
        <fullName evidence="2">Uncharacterized protein</fullName>
    </submittedName>
</protein>
<keyword evidence="3" id="KW-1185">Reference proteome</keyword>